<feature type="domain" description="Thioredoxin" evidence="13">
    <location>
        <begin position="4"/>
        <end position="157"/>
    </location>
</feature>
<keyword evidence="4" id="KW-0049">Antioxidant</keyword>
<dbReference type="NCBIfam" id="NF006960">
    <property type="entry name" value="PRK09437.1"/>
    <property type="match status" value="1"/>
</dbReference>
<name>A0ABX7N252_9BACT</name>
<evidence type="ECO:0000256" key="7">
    <source>
        <dbReference type="ARBA" id="ARBA00023284"/>
    </source>
</evidence>
<dbReference type="InterPro" id="IPR013766">
    <property type="entry name" value="Thioredoxin_domain"/>
</dbReference>
<keyword evidence="6" id="KW-1015">Disulfide bond</keyword>
<dbReference type="PROSITE" id="PS51352">
    <property type="entry name" value="THIOREDOXIN_2"/>
    <property type="match status" value="1"/>
</dbReference>
<evidence type="ECO:0000256" key="1">
    <source>
        <dbReference type="ARBA" id="ARBA00003330"/>
    </source>
</evidence>
<evidence type="ECO:0000256" key="2">
    <source>
        <dbReference type="ARBA" id="ARBA00013017"/>
    </source>
</evidence>
<feature type="region of interest" description="Disordered" evidence="12">
    <location>
        <begin position="199"/>
        <end position="323"/>
    </location>
</feature>
<dbReference type="InterPro" id="IPR050924">
    <property type="entry name" value="Peroxiredoxin_BCP/PrxQ"/>
</dbReference>
<evidence type="ECO:0000256" key="11">
    <source>
        <dbReference type="ARBA" id="ARBA00049091"/>
    </source>
</evidence>
<dbReference type="CDD" id="cd03017">
    <property type="entry name" value="PRX_BCP"/>
    <property type="match status" value="1"/>
</dbReference>
<protein>
    <recommendedName>
        <fullName evidence="2">thioredoxin-dependent peroxiredoxin</fullName>
        <ecNumber evidence="2">1.11.1.24</ecNumber>
    </recommendedName>
    <alternativeName>
        <fullName evidence="8">Thioredoxin peroxidase</fullName>
    </alternativeName>
    <alternativeName>
        <fullName evidence="10">Thioredoxin-dependent peroxiredoxin Bcp</fullName>
    </alternativeName>
</protein>
<dbReference type="PANTHER" id="PTHR42801:SF4">
    <property type="entry name" value="AHPC_TSA FAMILY PROTEIN"/>
    <property type="match status" value="1"/>
</dbReference>
<dbReference type="EMBL" id="CP071091">
    <property type="protein sequence ID" value="QSQ12800.1"/>
    <property type="molecule type" value="Genomic_DNA"/>
</dbReference>
<keyword evidence="3 14" id="KW-0575">Peroxidase</keyword>
<dbReference type="EC" id="1.11.1.24" evidence="2"/>
<accession>A0ABX7N252</accession>
<evidence type="ECO:0000256" key="12">
    <source>
        <dbReference type="SAM" id="MobiDB-lite"/>
    </source>
</evidence>
<comment type="catalytic activity">
    <reaction evidence="11">
        <text>a hydroperoxide + [thioredoxin]-dithiol = an alcohol + [thioredoxin]-disulfide + H2O</text>
        <dbReference type="Rhea" id="RHEA:62620"/>
        <dbReference type="Rhea" id="RHEA-COMP:10698"/>
        <dbReference type="Rhea" id="RHEA-COMP:10700"/>
        <dbReference type="ChEBI" id="CHEBI:15377"/>
        <dbReference type="ChEBI" id="CHEBI:29950"/>
        <dbReference type="ChEBI" id="CHEBI:30879"/>
        <dbReference type="ChEBI" id="CHEBI:35924"/>
        <dbReference type="ChEBI" id="CHEBI:50058"/>
        <dbReference type="EC" id="1.11.1.24"/>
    </reaction>
</comment>
<evidence type="ECO:0000256" key="10">
    <source>
        <dbReference type="ARBA" id="ARBA00042639"/>
    </source>
</evidence>
<dbReference type="InterPro" id="IPR036249">
    <property type="entry name" value="Thioredoxin-like_sf"/>
</dbReference>
<dbReference type="InterPro" id="IPR000866">
    <property type="entry name" value="AhpC/TSA"/>
</dbReference>
<keyword evidence="7" id="KW-0676">Redox-active center</keyword>
<gene>
    <name evidence="14" type="primary">bcp</name>
    <name evidence="14" type="ORF">JY572_31300</name>
</gene>
<comment type="similarity">
    <text evidence="9">Belongs to the peroxiredoxin family. BCP/PrxQ subfamily.</text>
</comment>
<evidence type="ECO:0000256" key="9">
    <source>
        <dbReference type="ARBA" id="ARBA00038489"/>
    </source>
</evidence>
<evidence type="ECO:0000256" key="5">
    <source>
        <dbReference type="ARBA" id="ARBA00023002"/>
    </source>
</evidence>
<evidence type="ECO:0000259" key="13">
    <source>
        <dbReference type="PROSITE" id="PS51352"/>
    </source>
</evidence>
<organism evidence="14 15">
    <name type="scientific">Myxococcus landrumensis</name>
    <dbReference type="NCBI Taxonomy" id="2813577"/>
    <lineage>
        <taxon>Bacteria</taxon>
        <taxon>Pseudomonadati</taxon>
        <taxon>Myxococcota</taxon>
        <taxon>Myxococcia</taxon>
        <taxon>Myxococcales</taxon>
        <taxon>Cystobacterineae</taxon>
        <taxon>Myxococcaceae</taxon>
        <taxon>Myxococcus</taxon>
    </lineage>
</organism>
<feature type="compositionally biased region" description="Low complexity" evidence="12">
    <location>
        <begin position="203"/>
        <end position="316"/>
    </location>
</feature>
<evidence type="ECO:0000256" key="8">
    <source>
        <dbReference type="ARBA" id="ARBA00032824"/>
    </source>
</evidence>
<dbReference type="Gene3D" id="3.40.30.10">
    <property type="entry name" value="Glutaredoxin"/>
    <property type="match status" value="1"/>
</dbReference>
<keyword evidence="15" id="KW-1185">Reference proteome</keyword>
<comment type="function">
    <text evidence="1">Thiol-specific peroxidase that catalyzes the reduction of hydrogen peroxide and organic hydroperoxides to water and alcohols, respectively. Plays a role in cell protection against oxidative stress by detoxifying peroxides and as sensor of hydrogen peroxide-mediated signaling events.</text>
</comment>
<dbReference type="Pfam" id="PF00578">
    <property type="entry name" value="AhpC-TSA"/>
    <property type="match status" value="1"/>
</dbReference>
<evidence type="ECO:0000313" key="15">
    <source>
        <dbReference type="Proteomes" id="UP000663090"/>
    </source>
</evidence>
<evidence type="ECO:0000256" key="6">
    <source>
        <dbReference type="ARBA" id="ARBA00023157"/>
    </source>
</evidence>
<dbReference type="GO" id="GO:0004601">
    <property type="term" value="F:peroxidase activity"/>
    <property type="evidence" value="ECO:0007669"/>
    <property type="project" value="UniProtKB-KW"/>
</dbReference>
<sequence length="323" mass="32969">MPMPQAGDAAPDFQLQDQDGNTVTLSQFAGKHVVLYFYPKDDTPGCTTEACGFRDEHSALGAAGAVVLGVSADSTASHRKFATKFSLPFPLLADTEHQVCDAYGVWGEKSLYGRKFLGINRATFLIGPDGRVKQVWPKVKVNGHVAEVLSALGVAGSAALDVSASAQETVVSAEDEAPVAETPVTPPAVVTKFEPVKRKAPAKKAAPVEEPAAPTMAAPVKKAAPAKKAAAKKVAPAKKAAAKKGAPVKKGAAKKGAPAKKGAAKKAAPVKKGAAKKAAPAKKGAAKKAAPVKKGAAKKVAPVKKGAAKKAAPAKKSAAKKKR</sequence>
<dbReference type="PANTHER" id="PTHR42801">
    <property type="entry name" value="THIOREDOXIN-DEPENDENT PEROXIDE REDUCTASE"/>
    <property type="match status" value="1"/>
</dbReference>
<dbReference type="Proteomes" id="UP000663090">
    <property type="component" value="Chromosome"/>
</dbReference>
<keyword evidence="5" id="KW-0560">Oxidoreductase</keyword>
<evidence type="ECO:0000256" key="3">
    <source>
        <dbReference type="ARBA" id="ARBA00022559"/>
    </source>
</evidence>
<proteinExistence type="inferred from homology"/>
<evidence type="ECO:0000313" key="14">
    <source>
        <dbReference type="EMBL" id="QSQ12800.1"/>
    </source>
</evidence>
<dbReference type="SUPFAM" id="SSF52833">
    <property type="entry name" value="Thioredoxin-like"/>
    <property type="match status" value="1"/>
</dbReference>
<evidence type="ECO:0000256" key="4">
    <source>
        <dbReference type="ARBA" id="ARBA00022862"/>
    </source>
</evidence>
<reference evidence="14 15" key="1">
    <citation type="submission" date="2021-02" db="EMBL/GenBank/DDBJ databases">
        <title>De Novo genome assembly of isolated myxobacteria.</title>
        <authorList>
            <person name="Stevens D.C."/>
        </authorList>
    </citation>
    <scope>NUCLEOTIDE SEQUENCE [LARGE SCALE GENOMIC DNA]</scope>
    <source>
        <strain evidence="14 15">SCHIC003</strain>
    </source>
</reference>